<organism evidence="3 4">
    <name type="scientific">Luteitalea pratensis</name>
    <dbReference type="NCBI Taxonomy" id="1855912"/>
    <lineage>
        <taxon>Bacteria</taxon>
        <taxon>Pseudomonadati</taxon>
        <taxon>Acidobacteriota</taxon>
        <taxon>Vicinamibacteria</taxon>
        <taxon>Vicinamibacterales</taxon>
        <taxon>Vicinamibacteraceae</taxon>
        <taxon>Luteitalea</taxon>
    </lineage>
</organism>
<name>A0A143PHJ0_LUTPR</name>
<dbReference type="InterPro" id="IPR050463">
    <property type="entry name" value="Gfo/Idh/MocA_oxidrdct_glycsds"/>
</dbReference>
<evidence type="ECO:0000259" key="2">
    <source>
        <dbReference type="Pfam" id="PF01408"/>
    </source>
</evidence>
<dbReference type="SUPFAM" id="SSF51735">
    <property type="entry name" value="NAD(P)-binding Rossmann-fold domains"/>
    <property type="match status" value="1"/>
</dbReference>
<proteinExistence type="predicted"/>
<evidence type="ECO:0000256" key="1">
    <source>
        <dbReference type="ARBA" id="ARBA00023002"/>
    </source>
</evidence>
<dbReference type="AlphaFoldDB" id="A0A143PHJ0"/>
<dbReference type="InterPro" id="IPR036291">
    <property type="entry name" value="NAD(P)-bd_dom_sf"/>
</dbReference>
<accession>A0A143PHJ0</accession>
<dbReference type="Pfam" id="PF01408">
    <property type="entry name" value="GFO_IDH_MocA"/>
    <property type="match status" value="1"/>
</dbReference>
<keyword evidence="1" id="KW-0560">Oxidoreductase</keyword>
<keyword evidence="4" id="KW-1185">Reference proteome</keyword>
<reference evidence="4" key="2">
    <citation type="submission" date="2016-04" db="EMBL/GenBank/DDBJ databases">
        <title>First Complete Genome Sequence of a Subdivision 6 Acidobacterium.</title>
        <authorList>
            <person name="Huang S."/>
            <person name="Vieira S."/>
            <person name="Bunk B."/>
            <person name="Riedel T."/>
            <person name="Sproeer C."/>
            <person name="Overmann J."/>
        </authorList>
    </citation>
    <scope>NUCLEOTIDE SEQUENCE [LARGE SCALE GENOMIC DNA]</scope>
    <source>
        <strain evidence="4">DSM 100886 HEG_-6_39</strain>
    </source>
</reference>
<dbReference type="Proteomes" id="UP000076079">
    <property type="component" value="Chromosome"/>
</dbReference>
<protein>
    <submittedName>
        <fullName evidence="3">Oxidoreductase family, NAD-binding Rossmann fold</fullName>
    </submittedName>
</protein>
<sequence>MRSMSESAPPYRAAIIGTGRIASLLERDLLRTRPHTHAGWYAADERTRLVAGADLDAGRLESFGADWNIDEAHLHADYRVLLERDRPDIVSICAYAADRVVMSRAALAAGVRGLWIEKAVACTVEEGDLLARDVAAAGAAAVVDHPRRLDARHRAVARWVREETFGRLETVHVLFSGHVVHTGSHAWDLLLAWCGPWACVDATLDTAAHEADASSDGHQRDEADEVRYAGALRDGVVDRGGRARILFENGVEVFVTGGAKRYFVFQCDLICSGGRIRIGNDVWEVLAPAESPRYSGYRELSPIDPSTQMCAEDRSRGSVLGELLTAMHTGVPSILAVDSAARALALGVAVMQAGLTGRTITPATLDRSLRIASI</sequence>
<evidence type="ECO:0000313" key="3">
    <source>
        <dbReference type="EMBL" id="AMY07886.1"/>
    </source>
</evidence>
<dbReference type="InterPro" id="IPR000683">
    <property type="entry name" value="Gfo/Idh/MocA-like_OxRdtase_N"/>
</dbReference>
<dbReference type="GO" id="GO:0016491">
    <property type="term" value="F:oxidoreductase activity"/>
    <property type="evidence" value="ECO:0007669"/>
    <property type="project" value="UniProtKB-KW"/>
</dbReference>
<dbReference type="EMBL" id="CP015136">
    <property type="protein sequence ID" value="AMY07886.1"/>
    <property type="molecule type" value="Genomic_DNA"/>
</dbReference>
<reference evidence="3 4" key="1">
    <citation type="journal article" date="2016" name="Genome Announc.">
        <title>First Complete Genome Sequence of a Subdivision 6 Acidobacterium Strain.</title>
        <authorList>
            <person name="Huang S."/>
            <person name="Vieira S."/>
            <person name="Bunk B."/>
            <person name="Riedel T."/>
            <person name="Sproer C."/>
            <person name="Overmann J."/>
        </authorList>
    </citation>
    <scope>NUCLEOTIDE SEQUENCE [LARGE SCALE GENOMIC DNA]</scope>
    <source>
        <strain evidence="4">DSM 100886 HEG_-6_39</strain>
    </source>
</reference>
<dbReference type="PANTHER" id="PTHR43818">
    <property type="entry name" value="BCDNA.GH03377"/>
    <property type="match status" value="1"/>
</dbReference>
<feature type="domain" description="Gfo/Idh/MocA-like oxidoreductase N-terminal" evidence="2">
    <location>
        <begin position="12"/>
        <end position="144"/>
    </location>
</feature>
<dbReference type="KEGG" id="abac:LuPra_01069"/>
<dbReference type="PANTHER" id="PTHR43818:SF11">
    <property type="entry name" value="BCDNA.GH03377"/>
    <property type="match status" value="1"/>
</dbReference>
<dbReference type="STRING" id="1855912.LuPra_01069"/>
<dbReference type="Gene3D" id="3.40.50.720">
    <property type="entry name" value="NAD(P)-binding Rossmann-like Domain"/>
    <property type="match status" value="1"/>
</dbReference>
<dbReference type="Gene3D" id="3.30.360.10">
    <property type="entry name" value="Dihydrodipicolinate Reductase, domain 2"/>
    <property type="match status" value="1"/>
</dbReference>
<gene>
    <name evidence="3" type="ORF">LuPra_01069</name>
</gene>
<dbReference type="GO" id="GO:0000166">
    <property type="term" value="F:nucleotide binding"/>
    <property type="evidence" value="ECO:0007669"/>
    <property type="project" value="InterPro"/>
</dbReference>
<evidence type="ECO:0000313" key="4">
    <source>
        <dbReference type="Proteomes" id="UP000076079"/>
    </source>
</evidence>